<dbReference type="PANTHER" id="PTHR39214">
    <property type="entry name" value="MICROBODY (PEROXISOME) BIOGENESIS PROTEIN PEROXIN 8 (EUROFUNG)"/>
    <property type="match status" value="1"/>
</dbReference>
<dbReference type="EMBL" id="KZ303564">
    <property type="protein sequence ID" value="PIA12843.1"/>
    <property type="molecule type" value="Genomic_DNA"/>
</dbReference>
<dbReference type="OrthoDB" id="2357318at2759"/>
<evidence type="ECO:0000313" key="2">
    <source>
        <dbReference type="Proteomes" id="UP000242474"/>
    </source>
</evidence>
<dbReference type="Proteomes" id="UP000242474">
    <property type="component" value="Unassembled WGS sequence"/>
</dbReference>
<protein>
    <submittedName>
        <fullName evidence="1">Uncharacterized protein</fullName>
    </submittedName>
</protein>
<name>A0A2G5B1F7_COERN</name>
<keyword evidence="2" id="KW-1185">Reference proteome</keyword>
<dbReference type="STRING" id="763665.A0A2G5B1F7"/>
<gene>
    <name evidence="1" type="ORF">COEREDRAFT_90018</name>
</gene>
<dbReference type="AlphaFoldDB" id="A0A2G5B1F7"/>
<sequence length="654" mass="72394">MTLNPELRAPARILATSTAPNIVAEVTQDLLSRWSNRSFEAKYPQEFLRLGQYVVTFRVQAAREAELVQQQEDKALEQQRNIVDRTAYWLTSGFTWRRRLWLDTAKWKEGLMVLDAVLVAIENVPAAPAALALAGGVAMALAHETQETPVASRACAVVVRLIHHLCKSQTDVLMLCMEIVPTLDRRSTDELARDRVVLYVLSEAVLNPHTHYLNDPSIAIKAAALLQALVSAPAVEFASIQKVITLIHANAIAMLLTNEHGCSVDSGQRCLALLNVLEAILLRYFVEDIRVRVAETDLVDAWCDIVDSMASVHFATLVHGRGGSEVFRRAISISVQFILRCTVDNVDAAVRRLFCQQQCLRFLASSTCSLQMTSGARNCVVLFYLDLLEHMVGQLQPNTLSTLVFPIAARYATAEALNVAGPQWFESAHALLLACLELATDCNWVAKGERGRKIMECVVELVPWYSDLLLELYPEAGISADLLRIAFTTAVQAVAAAAADDTAPWDLGSDVFSPAVDRPGKRKKAAAVLAWDCVSKLIRKLDMFSASTKAKDKATQTADASRVETIVRGVRRRELLGTLALQLSAVPLQMLPRLMLVLRRRVLAEPEWATRKTLADEIQHITMDRADLARKPALASWVWQLRIDVNHTIGVSKI</sequence>
<accession>A0A2G5B1F7</accession>
<dbReference type="InterPro" id="IPR055334">
    <property type="entry name" value="PEX8-like"/>
</dbReference>
<organism evidence="1 2">
    <name type="scientific">Coemansia reversa (strain ATCC 12441 / NRRL 1564)</name>
    <dbReference type="NCBI Taxonomy" id="763665"/>
    <lineage>
        <taxon>Eukaryota</taxon>
        <taxon>Fungi</taxon>
        <taxon>Fungi incertae sedis</taxon>
        <taxon>Zoopagomycota</taxon>
        <taxon>Kickxellomycotina</taxon>
        <taxon>Kickxellomycetes</taxon>
        <taxon>Kickxellales</taxon>
        <taxon>Kickxellaceae</taxon>
        <taxon>Coemansia</taxon>
    </lineage>
</organism>
<proteinExistence type="predicted"/>
<dbReference type="PANTHER" id="PTHR39214:SF1">
    <property type="entry name" value="MICROBODY (PEROXISOME) BIOGENESIS PROTEIN PEROXIN 8 (EUROFUNG)"/>
    <property type="match status" value="1"/>
</dbReference>
<evidence type="ECO:0000313" key="1">
    <source>
        <dbReference type="EMBL" id="PIA12843.1"/>
    </source>
</evidence>
<reference evidence="1 2" key="1">
    <citation type="journal article" date="2015" name="Genome Biol. Evol.">
        <title>Phylogenomic analyses indicate that early fungi evolved digesting cell walls of algal ancestors of land plants.</title>
        <authorList>
            <person name="Chang Y."/>
            <person name="Wang S."/>
            <person name="Sekimoto S."/>
            <person name="Aerts A.L."/>
            <person name="Choi C."/>
            <person name="Clum A."/>
            <person name="LaButti K.M."/>
            <person name="Lindquist E.A."/>
            <person name="Yee Ngan C."/>
            <person name="Ohm R.A."/>
            <person name="Salamov A.A."/>
            <person name="Grigoriev I.V."/>
            <person name="Spatafora J.W."/>
            <person name="Berbee M.L."/>
        </authorList>
    </citation>
    <scope>NUCLEOTIDE SEQUENCE [LARGE SCALE GENOMIC DNA]</scope>
    <source>
        <strain evidence="1 2">NRRL 1564</strain>
    </source>
</reference>